<dbReference type="AlphaFoldDB" id="A0A319CSE7"/>
<gene>
    <name evidence="2" type="ORF">BO82DRAFT_434912</name>
</gene>
<feature type="compositionally biased region" description="Polar residues" evidence="1">
    <location>
        <begin position="228"/>
        <end position="249"/>
    </location>
</feature>
<evidence type="ECO:0000313" key="2">
    <source>
        <dbReference type="EMBL" id="PYH78488.1"/>
    </source>
</evidence>
<feature type="compositionally biased region" description="Low complexity" evidence="1">
    <location>
        <begin position="760"/>
        <end position="775"/>
    </location>
</feature>
<feature type="region of interest" description="Disordered" evidence="1">
    <location>
        <begin position="30"/>
        <end position="93"/>
    </location>
</feature>
<name>A0A319CSE7_9EURO</name>
<dbReference type="GeneID" id="37143728"/>
<proteinExistence type="predicted"/>
<reference evidence="2 3" key="1">
    <citation type="submission" date="2016-12" db="EMBL/GenBank/DDBJ databases">
        <title>The genomes of Aspergillus section Nigri reveals drivers in fungal speciation.</title>
        <authorList>
            <consortium name="DOE Joint Genome Institute"/>
            <person name="Vesth T.C."/>
            <person name="Nybo J."/>
            <person name="Theobald S."/>
            <person name="Brandl J."/>
            <person name="Frisvad J.C."/>
            <person name="Nielsen K.F."/>
            <person name="Lyhne E.K."/>
            <person name="Kogle M.E."/>
            <person name="Kuo A."/>
            <person name="Riley R."/>
            <person name="Clum A."/>
            <person name="Nolan M."/>
            <person name="Lipzen A."/>
            <person name="Salamov A."/>
            <person name="Henrissat B."/>
            <person name="Wiebenga A."/>
            <person name="De Vries R.P."/>
            <person name="Grigoriev I.V."/>
            <person name="Mortensen U.H."/>
            <person name="Andersen M.R."/>
            <person name="Baker S.E."/>
        </authorList>
    </citation>
    <scope>NUCLEOTIDE SEQUENCE [LARGE SCALE GENOMIC DNA]</scope>
    <source>
        <strain evidence="2 3">CBS 121591</strain>
    </source>
</reference>
<dbReference type="OrthoDB" id="4966at2759"/>
<protein>
    <submittedName>
        <fullName evidence="2">Uncharacterized protein</fullName>
    </submittedName>
</protein>
<evidence type="ECO:0000256" key="1">
    <source>
        <dbReference type="SAM" id="MobiDB-lite"/>
    </source>
</evidence>
<feature type="region of interest" description="Disordered" evidence="1">
    <location>
        <begin position="197"/>
        <end position="284"/>
    </location>
</feature>
<feature type="region of interest" description="Disordered" evidence="1">
    <location>
        <begin position="361"/>
        <end position="463"/>
    </location>
</feature>
<accession>A0A319CSE7</accession>
<feature type="compositionally biased region" description="Basic and acidic residues" evidence="1">
    <location>
        <begin position="718"/>
        <end position="740"/>
    </location>
</feature>
<feature type="compositionally biased region" description="Pro residues" evidence="1">
    <location>
        <begin position="748"/>
        <end position="759"/>
    </location>
</feature>
<keyword evidence="3" id="KW-1185">Reference proteome</keyword>
<dbReference type="VEuPathDB" id="FungiDB:BO82DRAFT_434912"/>
<organism evidence="2 3">
    <name type="scientific">Aspergillus uvarum CBS 121591</name>
    <dbReference type="NCBI Taxonomy" id="1448315"/>
    <lineage>
        <taxon>Eukaryota</taxon>
        <taxon>Fungi</taxon>
        <taxon>Dikarya</taxon>
        <taxon>Ascomycota</taxon>
        <taxon>Pezizomycotina</taxon>
        <taxon>Eurotiomycetes</taxon>
        <taxon>Eurotiomycetidae</taxon>
        <taxon>Eurotiales</taxon>
        <taxon>Aspergillaceae</taxon>
        <taxon>Aspergillus</taxon>
        <taxon>Aspergillus subgen. Circumdati</taxon>
    </lineage>
</organism>
<feature type="compositionally biased region" description="Polar residues" evidence="1">
    <location>
        <begin position="391"/>
        <end position="410"/>
    </location>
</feature>
<dbReference type="EMBL" id="KZ821728">
    <property type="protein sequence ID" value="PYH78488.1"/>
    <property type="molecule type" value="Genomic_DNA"/>
</dbReference>
<feature type="region of interest" description="Disordered" evidence="1">
    <location>
        <begin position="702"/>
        <end position="779"/>
    </location>
</feature>
<evidence type="ECO:0000313" key="3">
    <source>
        <dbReference type="Proteomes" id="UP000248340"/>
    </source>
</evidence>
<dbReference type="STRING" id="1448315.A0A319CSE7"/>
<sequence>MARSYTPDELAAAEGLLLLWASRSATATPRDVQGAVSNSHEINSHEDTEHSQQHDDMQTSRGHDVDMLPPSPPQIRPHPHLSAAHRHEPGSISHSRVIQPPIAVGLFPQHPHLITARTASQNSFPGLRANIPPFHEEGSPQYAQDQEQRQITRLMILRHVMNNRPPGRAEAARQNIMQRFPPRGGRLYREQTSRLGRIPGAAQGHTNRLPPRFLPARNSRPAGPRHVSSGNQNPGHTGSTQHNPQTNTAAYDASGRTANSTTGVNGSAASSSHREQSTADSHPGMSLQKYLIRQQMIAGVQPEEIAPIRPQGMVNRPSAPVVLQIRTDAVAVPRIPPAQFSGPLRPLRIVPCGAPGFINGPVTRDTALHSHPVNQDPEPKSEDDKPAATDNKPQPQTPQRPASSRYLTRSVTRRTRDQNSLHTSTPDSQAPASAVVKSEPDTDPAAHPPRLLPNTPAPDNNNNNINILWAQEEIPEEEPRQPSTITITIPHNNFDLLSALSAHPELTVMVTDLLHPEDILTLLSLSRPLHQSLHHNLPTIITHHLQHLNTNHPTNISDTFPLICYPSLYTTNPSNPHPQPRAKLGYLLMLTTRTTTINRILTTLLAANIFLPAGTALILRKLWFLMDVPDNHRREWTVRNRNLWSDLDLFLGVFFLVQVDAFLEEVKGVTRFTVMRQLCLAQPSLVVLADYLEVGRWKRGGTFGPGGAATGQEEEDSEVKGTDGGAGKDGDMLEVKDGNEGRAGPAVPGDPEPTEPTNPVPITTTPSSSTPSTTPTEEDLEPLQYEYYGRKNTPTKIKLLRPDQWIMRELLHRGLDLQKMYKLVFGDGGREQFETPGIAGQRVTWDEQMRMATLRSQVDWMEVVRLDR</sequence>
<feature type="compositionally biased region" description="Polar residues" evidence="1">
    <location>
        <begin position="256"/>
        <end position="271"/>
    </location>
</feature>
<dbReference type="RefSeq" id="XP_025488688.1">
    <property type="nucleotide sequence ID" value="XM_025640986.1"/>
</dbReference>
<feature type="compositionally biased region" description="Basic and acidic residues" evidence="1">
    <location>
        <begin position="42"/>
        <end position="66"/>
    </location>
</feature>
<feature type="compositionally biased region" description="Polar residues" evidence="1">
    <location>
        <begin position="420"/>
        <end position="431"/>
    </location>
</feature>
<dbReference type="Proteomes" id="UP000248340">
    <property type="component" value="Unassembled WGS sequence"/>
</dbReference>
<feature type="compositionally biased region" description="Basic and acidic residues" evidence="1">
    <location>
        <begin position="377"/>
        <end position="387"/>
    </location>
</feature>